<keyword evidence="10" id="KW-0812">Transmembrane</keyword>
<evidence type="ECO:0000256" key="6">
    <source>
        <dbReference type="ARBA" id="ARBA00023029"/>
    </source>
</evidence>
<reference evidence="12 13" key="1">
    <citation type="submission" date="2021-05" db="EMBL/GenBank/DDBJ databases">
        <title>Genome Assembly of Synthetic Allotetraploid Brassica napus Reveals Homoeologous Exchanges between Subgenomes.</title>
        <authorList>
            <person name="Davis J.T."/>
        </authorList>
    </citation>
    <scope>NUCLEOTIDE SEQUENCE [LARGE SCALE GENOMIC DNA]</scope>
    <source>
        <strain evidence="13">cv. Da-Ae</strain>
        <tissue evidence="12">Seedling</tissue>
    </source>
</reference>
<accession>A0ABQ8ASM9</accession>
<comment type="caution">
    <text evidence="12">The sequence shown here is derived from an EMBL/GenBank/DDBJ whole genome shotgun (WGS) entry which is preliminary data.</text>
</comment>
<protein>
    <recommendedName>
        <fullName evidence="3">DNA topoisomerase (ATP-hydrolyzing)</fullName>
        <ecNumber evidence="3">5.6.2.2</ecNumber>
    </recommendedName>
</protein>
<comment type="caution">
    <text evidence="9">Lacks conserved residue(s) required for the propagation of feature annotation.</text>
</comment>
<gene>
    <name evidence="12" type="ORF">HID58_057696</name>
</gene>
<feature type="domain" description="Topo IIA-type catalytic" evidence="11">
    <location>
        <begin position="1"/>
        <end position="436"/>
    </location>
</feature>
<keyword evidence="10" id="KW-0472">Membrane</keyword>
<evidence type="ECO:0000256" key="3">
    <source>
        <dbReference type="ARBA" id="ARBA00012895"/>
    </source>
</evidence>
<dbReference type="Gene3D" id="3.10.450.10">
    <property type="match status" value="1"/>
</dbReference>
<comment type="catalytic activity">
    <reaction evidence="1">
        <text>ATP-dependent breakage, passage and rejoining of double-stranded DNA.</text>
        <dbReference type="EC" id="5.6.2.2"/>
    </reaction>
</comment>
<feature type="transmembrane region" description="Helical" evidence="10">
    <location>
        <begin position="20"/>
        <end position="43"/>
    </location>
</feature>
<dbReference type="EMBL" id="JAGKQM010000013">
    <property type="protein sequence ID" value="KAH0895267.1"/>
    <property type="molecule type" value="Genomic_DNA"/>
</dbReference>
<name>A0ABQ8ASM9_BRANA</name>
<evidence type="ECO:0000313" key="13">
    <source>
        <dbReference type="Proteomes" id="UP000824890"/>
    </source>
</evidence>
<dbReference type="SUPFAM" id="SSF56719">
    <property type="entry name" value="Type II DNA topoisomerase"/>
    <property type="match status" value="1"/>
</dbReference>
<evidence type="ECO:0000256" key="9">
    <source>
        <dbReference type="PROSITE-ProRule" id="PRU01384"/>
    </source>
</evidence>
<evidence type="ECO:0000256" key="1">
    <source>
        <dbReference type="ARBA" id="ARBA00000185"/>
    </source>
</evidence>
<keyword evidence="13" id="KW-1185">Reference proteome</keyword>
<dbReference type="PANTHER" id="PTHR10169:SF38">
    <property type="entry name" value="DNA TOPOISOMERASE 2"/>
    <property type="match status" value="1"/>
</dbReference>
<dbReference type="NCBIfam" id="TIGR01638">
    <property type="entry name" value="Atha_cystat_rel"/>
    <property type="match status" value="1"/>
</dbReference>
<dbReference type="Pfam" id="PF00521">
    <property type="entry name" value="DNA_topoisoIV"/>
    <property type="match status" value="1"/>
</dbReference>
<keyword evidence="4" id="KW-0547">Nucleotide-binding</keyword>
<proteinExistence type="predicted"/>
<dbReference type="Gene3D" id="3.30.1360.40">
    <property type="match status" value="1"/>
</dbReference>
<dbReference type="InterPro" id="IPR013758">
    <property type="entry name" value="Topo_IIA_A/C_ab"/>
</dbReference>
<evidence type="ECO:0000256" key="2">
    <source>
        <dbReference type="ARBA" id="ARBA00001946"/>
    </source>
</evidence>
<dbReference type="SUPFAM" id="SSF54403">
    <property type="entry name" value="Cystatin/monellin"/>
    <property type="match status" value="1"/>
</dbReference>
<evidence type="ECO:0000256" key="4">
    <source>
        <dbReference type="ARBA" id="ARBA00022741"/>
    </source>
</evidence>
<keyword evidence="7 9" id="KW-0238">DNA-binding</keyword>
<dbReference type="Proteomes" id="UP000824890">
    <property type="component" value="Unassembled WGS sequence"/>
</dbReference>
<dbReference type="PANTHER" id="PTHR10169">
    <property type="entry name" value="DNA TOPOISOMERASE/GYRASE"/>
    <property type="match status" value="1"/>
</dbReference>
<comment type="cofactor">
    <cofactor evidence="2">
        <name>Mg(2+)</name>
        <dbReference type="ChEBI" id="CHEBI:18420"/>
    </cofactor>
</comment>
<dbReference type="InterPro" id="IPR006525">
    <property type="entry name" value="Cystatin-related_pln"/>
</dbReference>
<keyword evidence="5" id="KW-0067">ATP-binding</keyword>
<dbReference type="Gene3D" id="3.90.199.10">
    <property type="entry name" value="Topoisomerase II, domain 5"/>
    <property type="match status" value="1"/>
</dbReference>
<evidence type="ECO:0000256" key="7">
    <source>
        <dbReference type="ARBA" id="ARBA00023125"/>
    </source>
</evidence>
<keyword evidence="10" id="KW-1133">Transmembrane helix</keyword>
<evidence type="ECO:0000259" key="11">
    <source>
        <dbReference type="PROSITE" id="PS52040"/>
    </source>
</evidence>
<dbReference type="InterPro" id="IPR013760">
    <property type="entry name" value="Topo_IIA-like_dom_sf"/>
</dbReference>
<keyword evidence="8" id="KW-0413">Isomerase</keyword>
<dbReference type="InterPro" id="IPR002205">
    <property type="entry name" value="Topo_IIA_dom_A"/>
</dbReference>
<organism evidence="12 13">
    <name type="scientific">Brassica napus</name>
    <name type="common">Rape</name>
    <dbReference type="NCBI Taxonomy" id="3708"/>
    <lineage>
        <taxon>Eukaryota</taxon>
        <taxon>Viridiplantae</taxon>
        <taxon>Streptophyta</taxon>
        <taxon>Embryophyta</taxon>
        <taxon>Tracheophyta</taxon>
        <taxon>Spermatophyta</taxon>
        <taxon>Magnoliopsida</taxon>
        <taxon>eudicotyledons</taxon>
        <taxon>Gunneridae</taxon>
        <taxon>Pentapetalae</taxon>
        <taxon>rosids</taxon>
        <taxon>malvids</taxon>
        <taxon>Brassicales</taxon>
        <taxon>Brassicaceae</taxon>
        <taxon>Brassiceae</taxon>
        <taxon>Brassica</taxon>
    </lineage>
</organism>
<sequence>TRVDPTGDIIYVNVNKPKGFVFITFSFSTLLTDFLCCFFYILGAWQRSGFGKRDIIALEMELTATSSSLKFETHQASESSIVDASAKVTTRGPDRKALGIYQNDCPLEMNLRNIKFVIAGFKLYMVTRWNRWVEPAFLLWKPEDPDYERPVYDPEKAKFTAQEELDRMREQVNQSDGFDIDFDYYRCVFNYHRAYLDDIEFGEFGNEPETTGDFLTRLAQKSLEDHNVKEKREFEFVRVVKSNFHFSAGLMFLITFEVIDPYDGKTKPFQARVRYLNDTFTEYIFCRPKPNIIGVKYYGNAKTNVAAKKQRLESELLYATSMVSSINGCRGIASGWSTFIPNYKLKDVISNVEHLLNDEKTEPMDPWYEGFEGTITKDGENRYKTFGRLESSGNAETRLVTELPIEVWTNNYVSSLDKGKENRGKVSAFIEGEFAR</sequence>
<dbReference type="EC" id="5.6.2.2" evidence="3"/>
<evidence type="ECO:0000256" key="5">
    <source>
        <dbReference type="ARBA" id="ARBA00022840"/>
    </source>
</evidence>
<evidence type="ECO:0000256" key="8">
    <source>
        <dbReference type="ARBA" id="ARBA00023235"/>
    </source>
</evidence>
<dbReference type="InterPro" id="IPR046350">
    <property type="entry name" value="Cystatin_sf"/>
</dbReference>
<dbReference type="PROSITE" id="PS52040">
    <property type="entry name" value="TOPO_IIA"/>
    <property type="match status" value="1"/>
</dbReference>
<dbReference type="InterPro" id="IPR050634">
    <property type="entry name" value="DNA_Topoisomerase_II"/>
</dbReference>
<feature type="non-terminal residue" evidence="12">
    <location>
        <position position="1"/>
    </location>
</feature>
<keyword evidence="6" id="KW-0799">Topoisomerase</keyword>
<evidence type="ECO:0000313" key="12">
    <source>
        <dbReference type="EMBL" id="KAH0895267.1"/>
    </source>
</evidence>
<evidence type="ECO:0000256" key="10">
    <source>
        <dbReference type="SAM" id="Phobius"/>
    </source>
</evidence>